<dbReference type="KEGG" id="tcd:AAIA72_08555"/>
<dbReference type="AlphaFoldDB" id="A0AB39USC1"/>
<feature type="transmembrane region" description="Helical" evidence="1">
    <location>
        <begin position="149"/>
        <end position="167"/>
    </location>
</feature>
<evidence type="ECO:0000256" key="1">
    <source>
        <dbReference type="SAM" id="Phobius"/>
    </source>
</evidence>
<feature type="transmembrane region" description="Helical" evidence="1">
    <location>
        <begin position="319"/>
        <end position="343"/>
    </location>
</feature>
<feature type="transmembrane region" description="Helical" evidence="1">
    <location>
        <begin position="118"/>
        <end position="137"/>
    </location>
</feature>
<feature type="transmembrane region" description="Helical" evidence="1">
    <location>
        <begin position="285"/>
        <end position="307"/>
    </location>
</feature>
<sequence length="432" mass="47307">MSVPQGLSLEYLPPWKRIFGFFRAAPWLAALAWAAVAALGIWQPHIHRLAPVFIAAVHLFTLGALMSVLVAASVQFSAVMTALRIPGEGFWVPFWRAGLWGGAALFTGGLAFGGRVAVGTGVALLAVVLTSYALVMVTLGVRQKAYRELIQAWFGLVFTLLLGWQQSTLHSGWLDWAPLPEDARWTSVHVFMALSAWIGVLIVAVSSRFVPMFFVTPALDDRWRVLTAALLTGLPAVAAVSAWLGRWWLVTPLMVLGAGVGAVWLLALARLLLHRRRSTPDPAVDLWKQVAIVAMVAVVLMILRALWPETLSETAVGALWLWGVIWGVVTAMLFKIVPFLSYLHLQRAANGRYDIIRQLPGMRVLWPPQRQTWLVRLHGVSAGLWALAAVAPLPLWLLAAVCAAEAIILGYAVQQACRLYRRATRLAVLPPG</sequence>
<protein>
    <recommendedName>
        <fullName evidence="3">NnrS family protein</fullName>
    </recommendedName>
</protein>
<feature type="transmembrane region" description="Helical" evidence="1">
    <location>
        <begin position="223"/>
        <end position="244"/>
    </location>
</feature>
<reference evidence="2" key="1">
    <citation type="submission" date="2024-05" db="EMBL/GenBank/DDBJ databases">
        <title>Genome sequencing of novel strain.</title>
        <authorList>
            <person name="Ganbat D."/>
            <person name="Ganbat S."/>
            <person name="Lee S.-J."/>
        </authorList>
    </citation>
    <scope>NUCLEOTIDE SEQUENCE</scope>
    <source>
        <strain evidence="2">SMD15-11</strain>
    </source>
</reference>
<keyword evidence="1" id="KW-0812">Transmembrane</keyword>
<keyword evidence="1" id="KW-1133">Transmembrane helix</keyword>
<feature type="transmembrane region" description="Helical" evidence="1">
    <location>
        <begin position="49"/>
        <end position="72"/>
    </location>
</feature>
<feature type="transmembrane region" description="Helical" evidence="1">
    <location>
        <begin position="373"/>
        <end position="390"/>
    </location>
</feature>
<name>A0AB39USC1_9GAMM</name>
<organism evidence="2">
    <name type="scientific">Thermohahella caldifontis</name>
    <dbReference type="NCBI Taxonomy" id="3142973"/>
    <lineage>
        <taxon>Bacteria</taxon>
        <taxon>Pseudomonadati</taxon>
        <taxon>Pseudomonadota</taxon>
        <taxon>Gammaproteobacteria</taxon>
        <taxon>Oceanospirillales</taxon>
        <taxon>Hahellaceae</taxon>
        <taxon>Thermohahella</taxon>
    </lineage>
</organism>
<evidence type="ECO:0008006" key="3">
    <source>
        <dbReference type="Google" id="ProtNLM"/>
    </source>
</evidence>
<evidence type="ECO:0000313" key="2">
    <source>
        <dbReference type="EMBL" id="XDT70866.1"/>
    </source>
</evidence>
<accession>A0AB39USC1</accession>
<feature type="transmembrane region" description="Helical" evidence="1">
    <location>
        <begin position="187"/>
        <end position="211"/>
    </location>
</feature>
<feature type="transmembrane region" description="Helical" evidence="1">
    <location>
        <begin position="250"/>
        <end position="273"/>
    </location>
</feature>
<dbReference type="RefSeq" id="WP_369599907.1">
    <property type="nucleotide sequence ID" value="NZ_CP154858.1"/>
</dbReference>
<dbReference type="EMBL" id="CP154858">
    <property type="protein sequence ID" value="XDT70866.1"/>
    <property type="molecule type" value="Genomic_DNA"/>
</dbReference>
<feature type="transmembrane region" description="Helical" evidence="1">
    <location>
        <begin position="21"/>
        <end position="43"/>
    </location>
</feature>
<keyword evidence="1" id="KW-0472">Membrane</keyword>
<gene>
    <name evidence="2" type="ORF">AAIA72_08555</name>
</gene>
<proteinExistence type="predicted"/>
<feature type="transmembrane region" description="Helical" evidence="1">
    <location>
        <begin position="396"/>
        <end position="413"/>
    </location>
</feature>